<keyword evidence="3" id="KW-0614">Plasmid</keyword>
<organism evidence="3">
    <name type="scientific">Aliarcobacter butzleri</name>
    <dbReference type="NCBI Taxonomy" id="28197"/>
    <lineage>
        <taxon>Bacteria</taxon>
        <taxon>Pseudomonadati</taxon>
        <taxon>Campylobacterota</taxon>
        <taxon>Epsilonproteobacteria</taxon>
        <taxon>Campylobacterales</taxon>
        <taxon>Arcobacteraceae</taxon>
        <taxon>Aliarcobacter</taxon>
    </lineage>
</organism>
<dbReference type="EMBL" id="KF740631">
    <property type="protein sequence ID" value="AHG28771.1"/>
    <property type="molecule type" value="Genomic_DNA"/>
</dbReference>
<dbReference type="GO" id="GO:0003887">
    <property type="term" value="F:DNA-directed DNA polymerase activity"/>
    <property type="evidence" value="ECO:0007669"/>
    <property type="project" value="InterPro"/>
</dbReference>
<name>W0LW83_9BACT</name>
<feature type="domain" description="Initiator Rep protein WH1" evidence="2">
    <location>
        <begin position="34"/>
        <end position="166"/>
    </location>
</feature>
<evidence type="ECO:0000313" key="3">
    <source>
        <dbReference type="EMBL" id="AHG28771.1"/>
    </source>
</evidence>
<sequence length="298" mass="35772">MLPSQFKRMQKEKQNKPLPLRKISNNFLFNAVENSNPHTLKTMFYLASILRDLELKNKDDEELVEFYIDREKMEQYTMIDIVSIRKSLKTMQKTSISFVNDVEKIETNINLLPLYEVLYNKNQIRLKLFVKVAKMLIDVETNYSYLNTKQFMKLDSKHSIRMLGLLNKIDGYDRPTDKEYKLKKIKDNLDLIRDYPDYAKNEKLEEQNRELSREQLPKVIELTLEDLNSFFGTDYKRWGEFERRVLKPSMEELESKSPLFFWYDAYFQSIGKGRPKFEYVRIYPKLQNGVQTRLSNFL</sequence>
<evidence type="ECO:0000259" key="2">
    <source>
        <dbReference type="Pfam" id="PF01051"/>
    </source>
</evidence>
<dbReference type="GO" id="GO:0006270">
    <property type="term" value="P:DNA replication initiation"/>
    <property type="evidence" value="ECO:0007669"/>
    <property type="project" value="InterPro"/>
</dbReference>
<dbReference type="InterPro" id="IPR036388">
    <property type="entry name" value="WH-like_DNA-bd_sf"/>
</dbReference>
<evidence type="ECO:0000256" key="1">
    <source>
        <dbReference type="ARBA" id="ARBA00038283"/>
    </source>
</evidence>
<dbReference type="Pfam" id="PF01051">
    <property type="entry name" value="Rep3_N"/>
    <property type="match status" value="1"/>
</dbReference>
<accession>W0LW83</accession>
<comment type="similarity">
    <text evidence="1">Belongs to the initiator RepB protein family.</text>
</comment>
<dbReference type="RefSeq" id="WP_032071920.1">
    <property type="nucleotide sequence ID" value="NC_025123.1"/>
</dbReference>
<dbReference type="InterPro" id="IPR036390">
    <property type="entry name" value="WH_DNA-bd_sf"/>
</dbReference>
<dbReference type="Gene3D" id="1.10.10.10">
    <property type="entry name" value="Winged helix-like DNA-binding domain superfamily/Winged helix DNA-binding domain"/>
    <property type="match status" value="1"/>
</dbReference>
<proteinExistence type="inferred from homology"/>
<dbReference type="AlphaFoldDB" id="W0LW83"/>
<dbReference type="InterPro" id="IPR000525">
    <property type="entry name" value="Initiator_Rep_WH1"/>
</dbReference>
<dbReference type="SUPFAM" id="SSF46785">
    <property type="entry name" value="Winged helix' DNA-binding domain"/>
    <property type="match status" value="1"/>
</dbReference>
<dbReference type="Pfam" id="PF21205">
    <property type="entry name" value="Rep3_C"/>
    <property type="match status" value="1"/>
</dbReference>
<protein>
    <submittedName>
        <fullName evidence="3">Putative Rep</fullName>
    </submittedName>
</protein>
<geneLocation type="plasmid" evidence="3">
    <name>AB-1167-LD</name>
</geneLocation>
<reference evidence="3" key="1">
    <citation type="journal article" date="2014" name="PLoS ONE">
        <title>Presence and analysis of plasmids in human and animal associated arcobacter species.</title>
        <authorList>
            <person name="Douidah L."/>
            <person name="De Zutter L."/>
            <person name="Van Nieuwerburgh F."/>
            <person name="Deforce D."/>
            <person name="Ingmer H."/>
            <person name="Vandenberg O."/>
            <person name="Van den Abeele A.M."/>
            <person name="Houf K."/>
        </authorList>
    </citation>
    <scope>NUCLEOTIDE SEQUENCE</scope>
    <source>
        <strain evidence="3">AC1167</strain>
        <plasmid evidence="3">AB-1167-LD</plasmid>
    </source>
</reference>